<organism evidence="1 2">
    <name type="scientific">Linderina macrospora</name>
    <dbReference type="NCBI Taxonomy" id="4868"/>
    <lineage>
        <taxon>Eukaryota</taxon>
        <taxon>Fungi</taxon>
        <taxon>Fungi incertae sedis</taxon>
        <taxon>Zoopagomycota</taxon>
        <taxon>Kickxellomycotina</taxon>
        <taxon>Kickxellomycetes</taxon>
        <taxon>Kickxellales</taxon>
        <taxon>Kickxellaceae</taxon>
        <taxon>Linderina</taxon>
    </lineage>
</organism>
<keyword evidence="2" id="KW-1185">Reference proteome</keyword>
<proteinExistence type="predicted"/>
<sequence>MKASSIFTTASTLIASLVWAVSGHTYLSHIYPNGKRYAEGACIYPYADGRANPVIGPDSTWMTCGIPGKNKPSNEVCPVKAGSTMTIEWHRHNDTMQDYVLTFNHMGPCLVYMAPMDSRGKGDVWFKIFEDGYDAKTKKWCAQKVIDNHGKIDIKLPADIKAGDYLLRTEIIALHNAADINGAQYYPNCAQLRVTDGGSATPKGYAIPGIYKKTDPGIHFNLKKSFTSYPIPGPPLYKGNNQAETTEAANKKKAKADTPCTKGASKQTPLAHTAMNGYSTAPAMSSPTNNSPKTVTVTTQVTVTQIVSVTPQYTTM</sequence>
<reference evidence="1" key="1">
    <citation type="submission" date="2022-07" db="EMBL/GenBank/DDBJ databases">
        <title>Phylogenomic reconstructions and comparative analyses of Kickxellomycotina fungi.</title>
        <authorList>
            <person name="Reynolds N.K."/>
            <person name="Stajich J.E."/>
            <person name="Barry K."/>
            <person name="Grigoriev I.V."/>
            <person name="Crous P."/>
            <person name="Smith M.E."/>
        </authorList>
    </citation>
    <scope>NUCLEOTIDE SEQUENCE</scope>
    <source>
        <strain evidence="1">NRRL 5244</strain>
    </source>
</reference>
<dbReference type="EMBL" id="JANBPW010003756">
    <property type="protein sequence ID" value="KAJ1936771.1"/>
    <property type="molecule type" value="Genomic_DNA"/>
</dbReference>
<dbReference type="Proteomes" id="UP001150603">
    <property type="component" value="Unassembled WGS sequence"/>
</dbReference>
<comment type="caution">
    <text evidence="1">The sequence shown here is derived from an EMBL/GenBank/DDBJ whole genome shotgun (WGS) entry which is preliminary data.</text>
</comment>
<gene>
    <name evidence="1" type="ORF">FBU59_004951</name>
</gene>
<accession>A0ACC1J437</accession>
<evidence type="ECO:0000313" key="2">
    <source>
        <dbReference type="Proteomes" id="UP001150603"/>
    </source>
</evidence>
<evidence type="ECO:0000313" key="1">
    <source>
        <dbReference type="EMBL" id="KAJ1936771.1"/>
    </source>
</evidence>
<name>A0ACC1J437_9FUNG</name>
<protein>
    <submittedName>
        <fullName evidence="1">Uncharacterized protein</fullName>
    </submittedName>
</protein>